<evidence type="ECO:0000313" key="1">
    <source>
        <dbReference type="EMBL" id="POR46026.1"/>
    </source>
</evidence>
<dbReference type="Pfam" id="PF00300">
    <property type="entry name" value="His_Phos_1"/>
    <property type="match status" value="1"/>
</dbReference>
<organism evidence="1 2">
    <name type="scientific">Paraburkholderia eburnea</name>
    <dbReference type="NCBI Taxonomy" id="1189126"/>
    <lineage>
        <taxon>Bacteria</taxon>
        <taxon>Pseudomonadati</taxon>
        <taxon>Pseudomonadota</taxon>
        <taxon>Betaproteobacteria</taxon>
        <taxon>Burkholderiales</taxon>
        <taxon>Burkholderiaceae</taxon>
        <taxon>Paraburkholderia</taxon>
    </lineage>
</organism>
<dbReference type="InterPro" id="IPR029033">
    <property type="entry name" value="His_PPase_superfam"/>
</dbReference>
<dbReference type="AlphaFoldDB" id="A0A2S4LU98"/>
<protein>
    <submittedName>
        <fullName evidence="1">Broad specificity phosphatase PhoE</fullName>
    </submittedName>
</protein>
<dbReference type="InterPro" id="IPR013078">
    <property type="entry name" value="His_Pase_superF_clade-1"/>
</dbReference>
<dbReference type="SUPFAM" id="SSF53254">
    <property type="entry name" value="Phosphoglycerate mutase-like"/>
    <property type="match status" value="1"/>
</dbReference>
<dbReference type="Proteomes" id="UP000237381">
    <property type="component" value="Unassembled WGS sequence"/>
</dbReference>
<dbReference type="Gene3D" id="3.40.50.1240">
    <property type="entry name" value="Phosphoglycerate mutase-like"/>
    <property type="match status" value="1"/>
</dbReference>
<reference evidence="1 2" key="1">
    <citation type="submission" date="2018-01" db="EMBL/GenBank/DDBJ databases">
        <title>Genomic Encyclopedia of Type Strains, Phase III (KMG-III): the genomes of soil and plant-associated and newly described type strains.</title>
        <authorList>
            <person name="Whitman W."/>
        </authorList>
    </citation>
    <scope>NUCLEOTIDE SEQUENCE [LARGE SCALE GENOMIC DNA]</scope>
    <source>
        <strain evidence="1 2">JCM 18070</strain>
    </source>
</reference>
<gene>
    <name evidence="1" type="ORF">B0G62_1278</name>
</gene>
<keyword evidence="2" id="KW-1185">Reference proteome</keyword>
<comment type="caution">
    <text evidence="1">The sequence shown here is derived from an EMBL/GenBank/DDBJ whole genome shotgun (WGS) entry which is preliminary data.</text>
</comment>
<evidence type="ECO:0000313" key="2">
    <source>
        <dbReference type="Proteomes" id="UP000237381"/>
    </source>
</evidence>
<sequence>MATKVWLVSHAANAALRAGIFAASGAGDEGFAETLDARAFEAIQTWRSRWYAAIVGSGAAARVLTSPAPIAQASAAAAGFESRIEPALAETAYGAWAGCRLTDIARDVPDALAAWTRDPAFQPPGGGESFDDVRKRVSAWLDALPDADDPLIAFTHASVIRAAVLHALGAPSAAFRQLEIAPLSVTALRRSAQGWMWIAATP</sequence>
<dbReference type="RefSeq" id="WP_103707461.1">
    <property type="nucleotide sequence ID" value="NZ_PQGA01000027.1"/>
</dbReference>
<dbReference type="OrthoDB" id="7502553at2"/>
<proteinExistence type="predicted"/>
<name>A0A2S4LU98_9BURK</name>
<dbReference type="EMBL" id="PQGA01000027">
    <property type="protein sequence ID" value="POR46026.1"/>
    <property type="molecule type" value="Genomic_DNA"/>
</dbReference>
<accession>A0A2S4LU98</accession>